<dbReference type="OrthoDB" id="2219495at2759"/>
<accession>A0A5C7I8F4</accession>
<dbReference type="PANTHER" id="PTHR31286">
    <property type="entry name" value="GLYCINE-RICH CELL WALL STRUCTURAL PROTEIN 1.8-LIKE"/>
    <property type="match status" value="1"/>
</dbReference>
<comment type="caution">
    <text evidence="1">The sequence shown here is derived from an EMBL/GenBank/DDBJ whole genome shotgun (WGS) entry which is preliminary data.</text>
</comment>
<sequence length="159" mass="17933">MNENEIASLCNALSIGEKESPTKILDVKLKDRGEQRGPTEDFIGGPWRFDRAIIIFEEPIGTGDIANMGFNRTKFWVQVHNLPILCISEEIGLFLGNMIGEVRNIDLEAGKNGSSRFIRVRVVIKVDEPLQRSLRVDLLGDGKIITVLLRYERVPGFCY</sequence>
<reference evidence="2" key="1">
    <citation type="journal article" date="2019" name="Gigascience">
        <title>De novo genome assembly of the endangered Acer yangbiense, a plant species with extremely small populations endemic to Yunnan Province, China.</title>
        <authorList>
            <person name="Yang J."/>
            <person name="Wariss H.M."/>
            <person name="Tao L."/>
            <person name="Zhang R."/>
            <person name="Yun Q."/>
            <person name="Hollingsworth P."/>
            <person name="Dao Z."/>
            <person name="Luo G."/>
            <person name="Guo H."/>
            <person name="Ma Y."/>
            <person name="Sun W."/>
        </authorList>
    </citation>
    <scope>NUCLEOTIDE SEQUENCE [LARGE SCALE GENOMIC DNA]</scope>
    <source>
        <strain evidence="2">cv. Malutang</strain>
    </source>
</reference>
<name>A0A5C7I8F4_9ROSI</name>
<protein>
    <submittedName>
        <fullName evidence="1">Uncharacterized protein</fullName>
    </submittedName>
</protein>
<evidence type="ECO:0000313" key="2">
    <source>
        <dbReference type="Proteomes" id="UP000323000"/>
    </source>
</evidence>
<dbReference type="EMBL" id="VAHF01000003">
    <property type="protein sequence ID" value="TXG65348.1"/>
    <property type="molecule type" value="Genomic_DNA"/>
</dbReference>
<evidence type="ECO:0000313" key="1">
    <source>
        <dbReference type="EMBL" id="TXG65348.1"/>
    </source>
</evidence>
<proteinExistence type="predicted"/>
<keyword evidence="2" id="KW-1185">Reference proteome</keyword>
<gene>
    <name evidence="1" type="ORF">EZV62_006623</name>
</gene>
<dbReference type="PANTHER" id="PTHR31286:SF167">
    <property type="entry name" value="OS09G0268800 PROTEIN"/>
    <property type="match status" value="1"/>
</dbReference>
<organism evidence="1 2">
    <name type="scientific">Acer yangbiense</name>
    <dbReference type="NCBI Taxonomy" id="1000413"/>
    <lineage>
        <taxon>Eukaryota</taxon>
        <taxon>Viridiplantae</taxon>
        <taxon>Streptophyta</taxon>
        <taxon>Embryophyta</taxon>
        <taxon>Tracheophyta</taxon>
        <taxon>Spermatophyta</taxon>
        <taxon>Magnoliopsida</taxon>
        <taxon>eudicotyledons</taxon>
        <taxon>Gunneridae</taxon>
        <taxon>Pentapetalae</taxon>
        <taxon>rosids</taxon>
        <taxon>malvids</taxon>
        <taxon>Sapindales</taxon>
        <taxon>Sapindaceae</taxon>
        <taxon>Hippocastanoideae</taxon>
        <taxon>Acereae</taxon>
        <taxon>Acer</taxon>
    </lineage>
</organism>
<dbReference type="AlphaFoldDB" id="A0A5C7I8F4"/>
<dbReference type="InterPro" id="IPR040256">
    <property type="entry name" value="At4g02000-like"/>
</dbReference>
<dbReference type="Proteomes" id="UP000323000">
    <property type="component" value="Chromosome 3"/>
</dbReference>